<organism evidence="4 5">
    <name type="scientific">Candidatus Desulfolinea nitratireducens</name>
    <dbReference type="NCBI Taxonomy" id="2841698"/>
    <lineage>
        <taxon>Bacteria</taxon>
        <taxon>Bacillati</taxon>
        <taxon>Chloroflexota</taxon>
        <taxon>Anaerolineae</taxon>
        <taxon>Anaerolineales</taxon>
        <taxon>Anaerolineales incertae sedis</taxon>
        <taxon>Candidatus Desulfolinea</taxon>
    </lineage>
</organism>
<dbReference type="InterPro" id="IPR001375">
    <property type="entry name" value="Peptidase_S9_cat"/>
</dbReference>
<name>A0A8J6NID7_9CHLR</name>
<dbReference type="PANTHER" id="PTHR22946:SF9">
    <property type="entry name" value="POLYKETIDE TRANSFERASE AF380"/>
    <property type="match status" value="1"/>
</dbReference>
<dbReference type="Gene3D" id="3.40.50.1820">
    <property type="entry name" value="alpha/beta hydrolase"/>
    <property type="match status" value="1"/>
</dbReference>
<dbReference type="Proteomes" id="UP000614469">
    <property type="component" value="Unassembled WGS sequence"/>
</dbReference>
<dbReference type="PANTHER" id="PTHR22946">
    <property type="entry name" value="DIENELACTONE HYDROLASE DOMAIN-CONTAINING PROTEIN-RELATED"/>
    <property type="match status" value="1"/>
</dbReference>
<accession>A0A8J6NID7</accession>
<feature type="domain" description="Peptidase S9 prolyl oligopeptidase catalytic" evidence="3">
    <location>
        <begin position="161"/>
        <end position="357"/>
    </location>
</feature>
<evidence type="ECO:0000256" key="2">
    <source>
        <dbReference type="SAM" id="SignalP"/>
    </source>
</evidence>
<evidence type="ECO:0000313" key="5">
    <source>
        <dbReference type="Proteomes" id="UP000614469"/>
    </source>
</evidence>
<gene>
    <name evidence="4" type="ORF">H8E29_12130</name>
</gene>
<dbReference type="SUPFAM" id="SSF53474">
    <property type="entry name" value="alpha/beta-Hydrolases"/>
    <property type="match status" value="1"/>
</dbReference>
<dbReference type="GO" id="GO:0052689">
    <property type="term" value="F:carboxylic ester hydrolase activity"/>
    <property type="evidence" value="ECO:0007669"/>
    <property type="project" value="UniProtKB-ARBA"/>
</dbReference>
<evidence type="ECO:0000256" key="1">
    <source>
        <dbReference type="ARBA" id="ARBA00022801"/>
    </source>
</evidence>
<feature type="signal peptide" evidence="2">
    <location>
        <begin position="1"/>
        <end position="29"/>
    </location>
</feature>
<sequence>MPVIIPSMKPATKLLLLLLTLVFSACSSAPGQVSQPTQTPSQIPPPTLTPFQPLPATITASAVPNATFTPFPLSTITPDPFRKYTISAMRSRAYGSGIVQIIEKLDDKNSFTRYKIRYTSDGLTIYGFMNIPKGEGPFPVIIAIHGNYNLKDYQLMPYSTYDADVLSRAGYLVIHPNMRGFGESDSGDDRYRTGLAIDILNLIGIVKTQGLQIGTLEKANPERIGIWAHSMGGEVALRVITVSNDIKATMLYAPMTGDIIKNAQFINNREELDTPAHLIPAISPHHSYDNITSALKLYHGTGDPVIPVEYGRETCQMLTDLGKEINCAFYEGAKHTFNSNYTDDFHKSFLYFFKTHLLDP</sequence>
<proteinExistence type="predicted"/>
<feature type="chain" id="PRO_5035145324" evidence="2">
    <location>
        <begin position="30"/>
        <end position="360"/>
    </location>
</feature>
<evidence type="ECO:0000259" key="3">
    <source>
        <dbReference type="Pfam" id="PF00326"/>
    </source>
</evidence>
<dbReference type="Pfam" id="PF00326">
    <property type="entry name" value="Peptidase_S9"/>
    <property type="match status" value="1"/>
</dbReference>
<keyword evidence="2" id="KW-0732">Signal</keyword>
<reference evidence="4 5" key="1">
    <citation type="submission" date="2020-08" db="EMBL/GenBank/DDBJ databases">
        <title>Bridging the membrane lipid divide: bacteria of the FCB group superphylum have the potential to synthesize archaeal ether lipids.</title>
        <authorList>
            <person name="Villanueva L."/>
            <person name="Von Meijenfeldt F.A.B."/>
            <person name="Westbye A.B."/>
            <person name="Yadav S."/>
            <person name="Hopmans E.C."/>
            <person name="Dutilh B.E."/>
            <person name="Sinninghe Damste J.S."/>
        </authorList>
    </citation>
    <scope>NUCLEOTIDE SEQUENCE [LARGE SCALE GENOMIC DNA]</scope>
    <source>
        <strain evidence="4">NIOZ-UU36</strain>
    </source>
</reference>
<dbReference type="EMBL" id="JACNJN010000136">
    <property type="protein sequence ID" value="MBC8336006.1"/>
    <property type="molecule type" value="Genomic_DNA"/>
</dbReference>
<dbReference type="InterPro" id="IPR050261">
    <property type="entry name" value="FrsA_esterase"/>
</dbReference>
<evidence type="ECO:0000313" key="4">
    <source>
        <dbReference type="EMBL" id="MBC8336006.1"/>
    </source>
</evidence>
<dbReference type="AlphaFoldDB" id="A0A8J6NID7"/>
<dbReference type="InterPro" id="IPR029058">
    <property type="entry name" value="AB_hydrolase_fold"/>
</dbReference>
<comment type="caution">
    <text evidence="4">The sequence shown here is derived from an EMBL/GenBank/DDBJ whole genome shotgun (WGS) entry which is preliminary data.</text>
</comment>
<protein>
    <submittedName>
        <fullName evidence="4">Dienelactone hydrolase family protein</fullName>
    </submittedName>
</protein>
<keyword evidence="1 4" id="KW-0378">Hydrolase</keyword>